<comment type="caution">
    <text evidence="5">The sequence shown here is derived from an EMBL/GenBank/DDBJ whole genome shotgun (WGS) entry which is preliminary data.</text>
</comment>
<evidence type="ECO:0000313" key="6">
    <source>
        <dbReference type="Proteomes" id="UP000249542"/>
    </source>
</evidence>
<keyword evidence="6" id="KW-1185">Reference proteome</keyword>
<keyword evidence="3" id="KW-0067">ATP-binding</keyword>
<name>A0A2W7HX05_9FLAO</name>
<dbReference type="EMBL" id="QKYV01000006">
    <property type="protein sequence ID" value="PZW39191.1"/>
    <property type="molecule type" value="Genomic_DNA"/>
</dbReference>
<dbReference type="GO" id="GO:0005524">
    <property type="term" value="F:ATP binding"/>
    <property type="evidence" value="ECO:0007669"/>
    <property type="project" value="UniProtKB-KW"/>
</dbReference>
<proteinExistence type="predicted"/>
<dbReference type="InterPro" id="IPR052708">
    <property type="entry name" value="PxpC"/>
</dbReference>
<evidence type="ECO:0000313" key="5">
    <source>
        <dbReference type="EMBL" id="PZW39191.1"/>
    </source>
</evidence>
<keyword evidence="1" id="KW-0547">Nucleotide-binding</keyword>
<dbReference type="Proteomes" id="UP000249542">
    <property type="component" value="Unassembled WGS sequence"/>
</dbReference>
<sequence>MGVKVIEKGLLTSIQDRGRFGYAQLGVPQSGAMDRYSAKIANLLVGNEAFKAVMEITLLGPLLEFTKDAFIVLVGIEANIRLNGKEISLLKPFKVKKGDRLHIKQITKGARLYLAIFGGFQTEVRLESRSQFYPITKTSSVEKGELIAISKNEGLKLVDFASVKYKNKELTSSVIEVFKGPEWDQVPLVLQEQILSAELTISKNNSRMAYQLQEQFPNTLAGMLSQPVLPGTVQFTPDGNLIILMRDAQTTGGYPRIFQLTEDSINSLAQKKQGDKLKLELIKT</sequence>
<dbReference type="Gene3D" id="2.40.100.10">
    <property type="entry name" value="Cyclophilin-like"/>
    <property type="match status" value="1"/>
</dbReference>
<evidence type="ECO:0000256" key="2">
    <source>
        <dbReference type="ARBA" id="ARBA00022801"/>
    </source>
</evidence>
<feature type="domain" description="Carboxyltransferase" evidence="4">
    <location>
        <begin position="24"/>
        <end position="284"/>
    </location>
</feature>
<gene>
    <name evidence="5" type="ORF">LX95_02333</name>
</gene>
<evidence type="ECO:0000256" key="1">
    <source>
        <dbReference type="ARBA" id="ARBA00022741"/>
    </source>
</evidence>
<evidence type="ECO:0000259" key="4">
    <source>
        <dbReference type="SMART" id="SM00797"/>
    </source>
</evidence>
<accession>A0A2W7HX05</accession>
<dbReference type="PANTHER" id="PTHR43309:SF5">
    <property type="entry name" value="5-OXOPROLINASE SUBUNIT C"/>
    <property type="match status" value="1"/>
</dbReference>
<reference evidence="5 6" key="1">
    <citation type="submission" date="2018-06" db="EMBL/GenBank/DDBJ databases">
        <title>Genomic Encyclopedia of Archaeal and Bacterial Type Strains, Phase II (KMG-II): from individual species to whole genera.</title>
        <authorList>
            <person name="Goeker M."/>
        </authorList>
    </citation>
    <scope>NUCLEOTIDE SEQUENCE [LARGE SCALE GENOMIC DNA]</scope>
    <source>
        <strain evidence="5 6">DSM 15361</strain>
    </source>
</reference>
<dbReference type="AlphaFoldDB" id="A0A2W7HX05"/>
<evidence type="ECO:0000256" key="3">
    <source>
        <dbReference type="ARBA" id="ARBA00022840"/>
    </source>
</evidence>
<organism evidence="5 6">
    <name type="scientific">Mesonia algae</name>
    <dbReference type="NCBI Taxonomy" id="213248"/>
    <lineage>
        <taxon>Bacteria</taxon>
        <taxon>Pseudomonadati</taxon>
        <taxon>Bacteroidota</taxon>
        <taxon>Flavobacteriia</taxon>
        <taxon>Flavobacteriales</taxon>
        <taxon>Flavobacteriaceae</taxon>
        <taxon>Mesonia</taxon>
    </lineage>
</organism>
<dbReference type="Pfam" id="PF02626">
    <property type="entry name" value="CT_A_B"/>
    <property type="match status" value="1"/>
</dbReference>
<keyword evidence="2" id="KW-0378">Hydrolase</keyword>
<dbReference type="PANTHER" id="PTHR43309">
    <property type="entry name" value="5-OXOPROLINASE SUBUNIT C"/>
    <property type="match status" value="1"/>
</dbReference>
<dbReference type="SMART" id="SM00797">
    <property type="entry name" value="AHS2"/>
    <property type="match status" value="1"/>
</dbReference>
<dbReference type="InterPro" id="IPR029000">
    <property type="entry name" value="Cyclophilin-like_dom_sf"/>
</dbReference>
<protein>
    <submittedName>
        <fullName evidence="5">Biotin-dependent carboxylase-like uncharacterized protein</fullName>
    </submittedName>
</protein>
<dbReference type="InterPro" id="IPR003778">
    <property type="entry name" value="CT_A_B"/>
</dbReference>
<dbReference type="RefSeq" id="WP_111541610.1">
    <property type="nucleotide sequence ID" value="NZ_QKYV01000006.1"/>
</dbReference>
<dbReference type="GO" id="GO:0016787">
    <property type="term" value="F:hydrolase activity"/>
    <property type="evidence" value="ECO:0007669"/>
    <property type="project" value="UniProtKB-KW"/>
</dbReference>